<feature type="transmembrane region" description="Helical" evidence="1">
    <location>
        <begin position="12"/>
        <end position="29"/>
    </location>
</feature>
<feature type="transmembrane region" description="Helical" evidence="1">
    <location>
        <begin position="344"/>
        <end position="370"/>
    </location>
</feature>
<accession>A0ABT2DGM5</accession>
<feature type="transmembrane region" description="Helical" evidence="1">
    <location>
        <begin position="313"/>
        <end position="332"/>
    </location>
</feature>
<feature type="transmembrane region" description="Helical" evidence="1">
    <location>
        <begin position="225"/>
        <end position="244"/>
    </location>
</feature>
<organism evidence="2 3">
    <name type="scientific">Massilia agilis</name>
    <dbReference type="NCBI Taxonomy" id="1811226"/>
    <lineage>
        <taxon>Bacteria</taxon>
        <taxon>Pseudomonadati</taxon>
        <taxon>Pseudomonadota</taxon>
        <taxon>Betaproteobacteria</taxon>
        <taxon>Burkholderiales</taxon>
        <taxon>Oxalobacteraceae</taxon>
        <taxon>Telluria group</taxon>
        <taxon>Massilia</taxon>
    </lineage>
</organism>
<feature type="transmembrane region" description="Helical" evidence="1">
    <location>
        <begin position="376"/>
        <end position="396"/>
    </location>
</feature>
<evidence type="ECO:0008006" key="4">
    <source>
        <dbReference type="Google" id="ProtNLM"/>
    </source>
</evidence>
<sequence>MNRRLPTASKALLYVAQVAVVAAIAYNVLHLRSYDLRVPFEYQGDSMVILMYIKGMLLNGWTFIIPQLSAPFELNAAAFPIMTNADWLIMKAISLFTSEPGLVLNGFWLLTLALSAASSTLALRLLGLGRVYAFAAGILYAFLPFALLRNVAHVNLVYYLVPLLALLAVHIAGGLANQNDKLIRRVAYAACIAQGFDYVYYSFFAVLLFAFAGVVGYVGTRSRRVLAVAATAMALVIGATSINLSPSLYSWYSAGKPPEMNYKKPAEAEIYGAKIRRMIVPNPHNPVRFLAQWARRDQASAFPNENENTMARLGLAASAGFVLLLLVSLRVLRLPNDESGAMLASLAPLSLFTLLFVTAGGAGAVFNLFFFSDIRAYNRFSVFLAFFALAGLGFVLRAWPRGRLGKRIAYPCVAVFVVLGLYDQLLDCNLPERAVADTNQYRADRDIAAHLQALYPAGASILQLPLTGFPPGYLQDRMLSYDHLRPFLWSGENMRWSWPSFSQRHRAWQDRLAGTAPPAMVDAAVYSNFDAILVDRYAYKDDARQLVSALEAAGAVRKFDHSRYVVLDLGAAGDRLLAKVGAPEFARQRAQWLNPAIRVAWGPGFYDAETSAEGVHFRWSSRRSSLTLVNESPLTKKLRVDFDVASQAAGTVQVESGTRRWHIDSRSDPSHASLELSIPPAAQHTLSFQGEVARVVAPGDPRELYFNVENFGYAELVEEAPDKAVVADTRGRQQ</sequence>
<dbReference type="EMBL" id="JANUHB010000006">
    <property type="protein sequence ID" value="MCS0810412.1"/>
    <property type="molecule type" value="Genomic_DNA"/>
</dbReference>
<comment type="caution">
    <text evidence="2">The sequence shown here is derived from an EMBL/GenBank/DDBJ whole genome shotgun (WGS) entry which is preliminary data.</text>
</comment>
<dbReference type="RefSeq" id="WP_258824239.1">
    <property type="nucleotide sequence ID" value="NZ_JANUHB010000006.1"/>
</dbReference>
<dbReference type="Proteomes" id="UP001206126">
    <property type="component" value="Unassembled WGS sequence"/>
</dbReference>
<feature type="transmembrane region" description="Helical" evidence="1">
    <location>
        <begin position="198"/>
        <end position="218"/>
    </location>
</feature>
<keyword evidence="1" id="KW-0472">Membrane</keyword>
<gene>
    <name evidence="2" type="ORF">NX774_21020</name>
</gene>
<name>A0ABT2DGM5_9BURK</name>
<feature type="transmembrane region" description="Helical" evidence="1">
    <location>
        <begin position="156"/>
        <end position="178"/>
    </location>
</feature>
<proteinExistence type="predicted"/>
<evidence type="ECO:0000313" key="3">
    <source>
        <dbReference type="Proteomes" id="UP001206126"/>
    </source>
</evidence>
<feature type="transmembrane region" description="Helical" evidence="1">
    <location>
        <begin position="131"/>
        <end position="149"/>
    </location>
</feature>
<protein>
    <recommendedName>
        <fullName evidence="4">Phosphoglycerol transferase</fullName>
    </recommendedName>
</protein>
<keyword evidence="3" id="KW-1185">Reference proteome</keyword>
<evidence type="ECO:0000256" key="1">
    <source>
        <dbReference type="SAM" id="Phobius"/>
    </source>
</evidence>
<feature type="transmembrane region" description="Helical" evidence="1">
    <location>
        <begin position="102"/>
        <end position="125"/>
    </location>
</feature>
<keyword evidence="1" id="KW-0812">Transmembrane</keyword>
<keyword evidence="1" id="KW-1133">Transmembrane helix</keyword>
<reference evidence="2 3" key="1">
    <citation type="submission" date="2022-08" db="EMBL/GenBank/DDBJ databases">
        <title>Reclassification of Massilia species as members of the genera Telluria, Duganella, Pseudoduganella, Mokoshia gen. nov. and Zemynaea gen. nov. using orthogonal and non-orthogonal genome-based approaches.</title>
        <authorList>
            <person name="Bowman J.P."/>
        </authorList>
    </citation>
    <scope>NUCLEOTIDE SEQUENCE [LARGE SCALE GENOMIC DNA]</scope>
    <source>
        <strain evidence="2 3">JCM 31605</strain>
    </source>
</reference>
<evidence type="ECO:0000313" key="2">
    <source>
        <dbReference type="EMBL" id="MCS0810412.1"/>
    </source>
</evidence>